<dbReference type="PIRSF" id="PIRSF036492">
    <property type="entry name" value="ALDH"/>
    <property type="match status" value="1"/>
</dbReference>
<keyword evidence="8" id="KW-0812">Transmembrane</keyword>
<dbReference type="EMBL" id="CH991570">
    <property type="protein sequence ID" value="EDQ85860.1"/>
    <property type="molecule type" value="Genomic_DNA"/>
</dbReference>
<evidence type="ECO:0000256" key="3">
    <source>
        <dbReference type="ARBA" id="ARBA00023027"/>
    </source>
</evidence>
<dbReference type="InParanoid" id="A9V9G7"/>
<dbReference type="GO" id="GO:0004029">
    <property type="term" value="F:aldehyde dehydrogenase (NAD+) activity"/>
    <property type="evidence" value="ECO:0000318"/>
    <property type="project" value="GO_Central"/>
</dbReference>
<dbReference type="FunFam" id="3.40.605.10:FF:000004">
    <property type="entry name" value="Aldehyde dehydrogenase"/>
    <property type="match status" value="1"/>
</dbReference>
<sequence length="530" mass="58338">MHAAAAAMLTNTGLLAAAATGLVMVLMSRRQRRQEYYVVDETIGERLKVVTKTSPTEKATPEFVADVVADMRASFMSGISLPVETRKAQLRALRQFFVDQKENIIAALAADLDRPRLEAIMYDWALPVAEIDNMLADLDDYLEPEPCEQHILSFPAKQYLQPDPLGVALIIGTWNFPLQLELVPLIGAIAAGNTAIVKPCVISRNCAELVQRELPKYLDPRIVHVLGAFEERDSPVTNELLKHKFDVIFFTGSPKVGRVIMEGAAKNLTPCILELGGKNPVYVDKSADVTLAAKRCVWGRNLNAGQQCISPDFVLCHEAVLDKFLSECRRFVAEFYGPDPSTSGSVGKIVGERQIERIADLIETTKGKFVVGGDYNKETRYVAPTVAHVAMDDVLMEDEIFGPILAVVGVPNAQAALTEIRSRPEPLALYVFAEDKTTQELFLHNTASGGVTVNHCIFHVANVRLPFGGVGNSGMGSYHAKKTFDAFSHPKPVVIKSKWADFGIISDPFYLYPPWNSVKEWILSASQPLI</sequence>
<accession>A9V9G7</accession>
<comment type="similarity">
    <text evidence="1 4 7">Belongs to the aldehyde dehydrogenase family.</text>
</comment>
<dbReference type="eggNOG" id="KOG2456">
    <property type="taxonomic scope" value="Eukaryota"/>
</dbReference>
<dbReference type="STRING" id="81824.A9V9G7"/>
<evidence type="ECO:0000256" key="7">
    <source>
        <dbReference type="RuleBase" id="RU003345"/>
    </source>
</evidence>
<dbReference type="SUPFAM" id="SSF53720">
    <property type="entry name" value="ALDH-like"/>
    <property type="match status" value="1"/>
</dbReference>
<evidence type="ECO:0000313" key="10">
    <source>
        <dbReference type="EMBL" id="EDQ85860.1"/>
    </source>
</evidence>
<dbReference type="KEGG" id="mbr:MONBRDRAFT_34030"/>
<evidence type="ECO:0000256" key="4">
    <source>
        <dbReference type="PIRNR" id="PIRNR036492"/>
    </source>
</evidence>
<feature type="domain" description="Aldehyde dehydrogenase" evidence="9">
    <location>
        <begin position="57"/>
        <end position="491"/>
    </location>
</feature>
<evidence type="ECO:0000256" key="1">
    <source>
        <dbReference type="ARBA" id="ARBA00009986"/>
    </source>
</evidence>
<keyword evidence="11" id="KW-1185">Reference proteome</keyword>
<feature type="active site" evidence="5">
    <location>
        <position position="308"/>
    </location>
</feature>
<evidence type="ECO:0000256" key="6">
    <source>
        <dbReference type="PROSITE-ProRule" id="PRU10007"/>
    </source>
</evidence>
<evidence type="ECO:0000313" key="11">
    <source>
        <dbReference type="Proteomes" id="UP000001357"/>
    </source>
</evidence>
<dbReference type="RefSeq" id="XP_001749339.1">
    <property type="nucleotide sequence ID" value="XM_001749287.1"/>
</dbReference>
<evidence type="ECO:0000256" key="5">
    <source>
        <dbReference type="PIRSR" id="PIRSR036492-1"/>
    </source>
</evidence>
<dbReference type="OMA" id="EIDWCKQ"/>
<keyword evidence="2 4" id="KW-0560">Oxidoreductase</keyword>
<organism evidence="10 11">
    <name type="scientific">Monosiga brevicollis</name>
    <name type="common">Choanoflagellate</name>
    <dbReference type="NCBI Taxonomy" id="81824"/>
    <lineage>
        <taxon>Eukaryota</taxon>
        <taxon>Choanoflagellata</taxon>
        <taxon>Craspedida</taxon>
        <taxon>Salpingoecidae</taxon>
        <taxon>Monosiga</taxon>
    </lineage>
</organism>
<dbReference type="InterPro" id="IPR016163">
    <property type="entry name" value="Ald_DH_C"/>
</dbReference>
<dbReference type="InterPro" id="IPR029510">
    <property type="entry name" value="Ald_DH_CS_GLU"/>
</dbReference>
<dbReference type="PROSITE" id="PS00687">
    <property type="entry name" value="ALDEHYDE_DEHYDR_GLU"/>
    <property type="match status" value="1"/>
</dbReference>
<evidence type="ECO:0000256" key="8">
    <source>
        <dbReference type="SAM" id="Phobius"/>
    </source>
</evidence>
<dbReference type="Gene3D" id="3.40.605.10">
    <property type="entry name" value="Aldehyde Dehydrogenase, Chain A, domain 1"/>
    <property type="match status" value="1"/>
</dbReference>
<dbReference type="InterPro" id="IPR012394">
    <property type="entry name" value="Aldehyde_DH_NAD(P)"/>
</dbReference>
<dbReference type="PANTHER" id="PTHR43570">
    <property type="entry name" value="ALDEHYDE DEHYDROGENASE"/>
    <property type="match status" value="1"/>
</dbReference>
<feature type="transmembrane region" description="Helical" evidence="8">
    <location>
        <begin position="6"/>
        <end position="27"/>
    </location>
</feature>
<protein>
    <recommendedName>
        <fullName evidence="4">Aldehyde dehydrogenase</fullName>
    </recommendedName>
</protein>
<dbReference type="GO" id="GO:0006081">
    <property type="term" value="P:aldehyde metabolic process"/>
    <property type="evidence" value="ECO:0000318"/>
    <property type="project" value="GO_Central"/>
</dbReference>
<dbReference type="Proteomes" id="UP000001357">
    <property type="component" value="Unassembled WGS sequence"/>
</dbReference>
<dbReference type="InterPro" id="IPR015590">
    <property type="entry name" value="Aldehyde_DH_dom"/>
</dbReference>
<evidence type="ECO:0000259" key="9">
    <source>
        <dbReference type="Pfam" id="PF00171"/>
    </source>
</evidence>
<dbReference type="Gene3D" id="3.40.309.10">
    <property type="entry name" value="Aldehyde Dehydrogenase, Chain A, domain 2"/>
    <property type="match status" value="1"/>
</dbReference>
<dbReference type="GO" id="GO:0005737">
    <property type="term" value="C:cytoplasm"/>
    <property type="evidence" value="ECO:0000318"/>
    <property type="project" value="GO_Central"/>
</dbReference>
<proteinExistence type="inferred from homology"/>
<keyword evidence="8" id="KW-0472">Membrane</keyword>
<dbReference type="CDD" id="cd07087">
    <property type="entry name" value="ALDH_F3-13-14_CALDH-like"/>
    <property type="match status" value="1"/>
</dbReference>
<dbReference type="FunFam" id="3.40.309.10:FF:000003">
    <property type="entry name" value="Aldehyde dehydrogenase"/>
    <property type="match status" value="1"/>
</dbReference>
<dbReference type="InterPro" id="IPR016162">
    <property type="entry name" value="Ald_DH_N"/>
</dbReference>
<evidence type="ECO:0000256" key="2">
    <source>
        <dbReference type="ARBA" id="ARBA00023002"/>
    </source>
</evidence>
<dbReference type="AlphaFoldDB" id="A9V9G7"/>
<dbReference type="FunCoup" id="A9V9G7">
    <property type="interactions" value="1459"/>
</dbReference>
<dbReference type="InterPro" id="IPR016161">
    <property type="entry name" value="Ald_DH/histidinol_DH"/>
</dbReference>
<keyword evidence="8" id="KW-1133">Transmembrane helix</keyword>
<gene>
    <name evidence="10" type="ORF">MONBRDRAFT_34030</name>
</gene>
<dbReference type="PANTHER" id="PTHR43570:SF16">
    <property type="entry name" value="ALDEHYDE DEHYDROGENASE TYPE III, ISOFORM Q"/>
    <property type="match status" value="1"/>
</dbReference>
<name>A9V9G7_MONBE</name>
<keyword evidence="3" id="KW-0520">NAD</keyword>
<feature type="active site" evidence="5 6">
    <location>
        <position position="274"/>
    </location>
</feature>
<dbReference type="Pfam" id="PF00171">
    <property type="entry name" value="Aldedh"/>
    <property type="match status" value="1"/>
</dbReference>
<dbReference type="GeneID" id="5894609"/>
<reference evidence="10 11" key="1">
    <citation type="journal article" date="2008" name="Nature">
        <title>The genome of the choanoflagellate Monosiga brevicollis and the origin of metazoans.</title>
        <authorList>
            <consortium name="JGI Sequencing"/>
            <person name="King N."/>
            <person name="Westbrook M.J."/>
            <person name="Young S.L."/>
            <person name="Kuo A."/>
            <person name="Abedin M."/>
            <person name="Chapman J."/>
            <person name="Fairclough S."/>
            <person name="Hellsten U."/>
            <person name="Isogai Y."/>
            <person name="Letunic I."/>
            <person name="Marr M."/>
            <person name="Pincus D."/>
            <person name="Putnam N."/>
            <person name="Rokas A."/>
            <person name="Wright K.J."/>
            <person name="Zuzow R."/>
            <person name="Dirks W."/>
            <person name="Good M."/>
            <person name="Goodstein D."/>
            <person name="Lemons D."/>
            <person name="Li W."/>
            <person name="Lyons J.B."/>
            <person name="Morris A."/>
            <person name="Nichols S."/>
            <person name="Richter D.J."/>
            <person name="Salamov A."/>
            <person name="Bork P."/>
            <person name="Lim W.A."/>
            <person name="Manning G."/>
            <person name="Miller W.T."/>
            <person name="McGinnis W."/>
            <person name="Shapiro H."/>
            <person name="Tjian R."/>
            <person name="Grigoriev I.V."/>
            <person name="Rokhsar D."/>
        </authorList>
    </citation>
    <scope>NUCLEOTIDE SEQUENCE [LARGE SCALE GENOMIC DNA]</scope>
    <source>
        <strain evidence="11">MX1 / ATCC 50154</strain>
    </source>
</reference>